<comment type="caution">
    <text evidence="2">The sequence shown here is derived from an EMBL/GenBank/DDBJ whole genome shotgun (WGS) entry which is preliminary data.</text>
</comment>
<dbReference type="AlphaFoldDB" id="A0A840PHQ5"/>
<dbReference type="PROSITE" id="PS51257">
    <property type="entry name" value="PROKAR_LIPOPROTEIN"/>
    <property type="match status" value="1"/>
</dbReference>
<dbReference type="Proteomes" id="UP000557217">
    <property type="component" value="Unassembled WGS sequence"/>
</dbReference>
<reference evidence="2 3" key="1">
    <citation type="submission" date="2020-08" db="EMBL/GenBank/DDBJ databases">
        <title>Genomic Encyclopedia of Type Strains, Phase IV (KMG-IV): sequencing the most valuable type-strain genomes for metagenomic binning, comparative biology and taxonomic classification.</title>
        <authorList>
            <person name="Goeker M."/>
        </authorList>
    </citation>
    <scope>NUCLEOTIDE SEQUENCE [LARGE SCALE GENOMIC DNA]</scope>
    <source>
        <strain evidence="2 3">DSM 10633</strain>
    </source>
</reference>
<sequence length="199" mass="22624">MKYKLFSNLLLFSIILLAACSTTNDDVPATIEANPDTGYGKTFQELRIGNLLNFDFQLNNADQTWVTIWVESYQDGKQKEQSAAQLAYGLSPNKTEQGPLGIGMFETVDGSYLFIYSNNISLKPTKIDIPNSENIISEWKYALNEETLELNQSYLLGVYRASENEMAVYDLQDEKEVEQMIQDSKYVLLVKMKIEENEG</sequence>
<accession>A0A840PHQ5</accession>
<evidence type="ECO:0008006" key="4">
    <source>
        <dbReference type="Google" id="ProtNLM"/>
    </source>
</evidence>
<feature type="chain" id="PRO_5038853621" description="Lipoprotein" evidence="1">
    <location>
        <begin position="19"/>
        <end position="199"/>
    </location>
</feature>
<name>A0A840PHQ5_URETH</name>
<organism evidence="2 3">
    <name type="scientific">Ureibacillus thermosphaericus</name>
    <dbReference type="NCBI Taxonomy" id="51173"/>
    <lineage>
        <taxon>Bacteria</taxon>
        <taxon>Bacillati</taxon>
        <taxon>Bacillota</taxon>
        <taxon>Bacilli</taxon>
        <taxon>Bacillales</taxon>
        <taxon>Caryophanaceae</taxon>
        <taxon>Ureibacillus</taxon>
    </lineage>
</organism>
<proteinExistence type="predicted"/>
<dbReference type="EMBL" id="JACHGZ010000002">
    <property type="protein sequence ID" value="MBB5147955.1"/>
    <property type="molecule type" value="Genomic_DNA"/>
</dbReference>
<feature type="signal peptide" evidence="1">
    <location>
        <begin position="1"/>
        <end position="18"/>
    </location>
</feature>
<evidence type="ECO:0000313" key="3">
    <source>
        <dbReference type="Proteomes" id="UP000557217"/>
    </source>
</evidence>
<dbReference type="RefSeq" id="WP_168411859.1">
    <property type="nucleotide sequence ID" value="NZ_JAAXPW010000002.1"/>
</dbReference>
<keyword evidence="3" id="KW-1185">Reference proteome</keyword>
<gene>
    <name evidence="2" type="ORF">HNR36_000337</name>
</gene>
<evidence type="ECO:0000313" key="2">
    <source>
        <dbReference type="EMBL" id="MBB5147955.1"/>
    </source>
</evidence>
<protein>
    <recommendedName>
        <fullName evidence="4">Lipoprotein</fullName>
    </recommendedName>
</protein>
<keyword evidence="1" id="KW-0732">Signal</keyword>
<evidence type="ECO:0000256" key="1">
    <source>
        <dbReference type="SAM" id="SignalP"/>
    </source>
</evidence>